<reference evidence="3 4" key="1">
    <citation type="submission" date="2024-04" db="EMBL/GenBank/DDBJ databases">
        <authorList>
            <person name="Fracassetti M."/>
        </authorList>
    </citation>
    <scope>NUCLEOTIDE SEQUENCE [LARGE SCALE GENOMIC DNA]</scope>
</reference>
<feature type="region of interest" description="Disordered" evidence="1">
    <location>
        <begin position="40"/>
        <end position="88"/>
    </location>
</feature>
<keyword evidence="2" id="KW-0732">Signal</keyword>
<dbReference type="InterPro" id="IPR033249">
    <property type="entry name" value="CLE_plant"/>
</dbReference>
<evidence type="ECO:0000313" key="4">
    <source>
        <dbReference type="Proteomes" id="UP001497516"/>
    </source>
</evidence>
<feature type="signal peptide" evidence="2">
    <location>
        <begin position="1"/>
        <end position="25"/>
    </location>
</feature>
<sequence length="107" mass="11279">MGVVVVRRPILVVLLLLFLQKPTPSSSSSRRFAAIAVASPPSPAFSPPLPLPASSSAHKNDHQELGVGGHSNEVSSSEEGSVVSNVGGVFDDEKRKIYTGPNPLHNR</sequence>
<accession>A0AAV2FZY1</accession>
<dbReference type="Proteomes" id="UP001497516">
    <property type="component" value="Chromosome 7"/>
</dbReference>
<dbReference type="EMBL" id="OZ034820">
    <property type="protein sequence ID" value="CAL1403592.1"/>
    <property type="molecule type" value="Genomic_DNA"/>
</dbReference>
<dbReference type="PANTHER" id="PTHR34545:SF7">
    <property type="entry name" value="CLAVATA3_ESR (CLE)-RELATED PROTEIN 16"/>
    <property type="match status" value="1"/>
</dbReference>
<feature type="compositionally biased region" description="Low complexity" evidence="1">
    <location>
        <begin position="70"/>
        <end position="88"/>
    </location>
</feature>
<gene>
    <name evidence="3" type="ORF">LTRI10_LOCUS43513</name>
</gene>
<proteinExistence type="predicted"/>
<feature type="compositionally biased region" description="Pro residues" evidence="1">
    <location>
        <begin position="40"/>
        <end position="51"/>
    </location>
</feature>
<feature type="chain" id="PRO_5043404905" evidence="2">
    <location>
        <begin position="26"/>
        <end position="107"/>
    </location>
</feature>
<evidence type="ECO:0000313" key="3">
    <source>
        <dbReference type="EMBL" id="CAL1403592.1"/>
    </source>
</evidence>
<keyword evidence="4" id="KW-1185">Reference proteome</keyword>
<evidence type="ECO:0000256" key="2">
    <source>
        <dbReference type="SAM" id="SignalP"/>
    </source>
</evidence>
<dbReference type="GO" id="GO:0048731">
    <property type="term" value="P:system development"/>
    <property type="evidence" value="ECO:0007669"/>
    <property type="project" value="InterPro"/>
</dbReference>
<organism evidence="3 4">
    <name type="scientific">Linum trigynum</name>
    <dbReference type="NCBI Taxonomy" id="586398"/>
    <lineage>
        <taxon>Eukaryota</taxon>
        <taxon>Viridiplantae</taxon>
        <taxon>Streptophyta</taxon>
        <taxon>Embryophyta</taxon>
        <taxon>Tracheophyta</taxon>
        <taxon>Spermatophyta</taxon>
        <taxon>Magnoliopsida</taxon>
        <taxon>eudicotyledons</taxon>
        <taxon>Gunneridae</taxon>
        <taxon>Pentapetalae</taxon>
        <taxon>rosids</taxon>
        <taxon>fabids</taxon>
        <taxon>Malpighiales</taxon>
        <taxon>Linaceae</taxon>
        <taxon>Linum</taxon>
    </lineage>
</organism>
<evidence type="ECO:0000256" key="1">
    <source>
        <dbReference type="SAM" id="MobiDB-lite"/>
    </source>
</evidence>
<name>A0AAV2FZY1_9ROSI</name>
<dbReference type="PANTHER" id="PTHR34545">
    <property type="entry name" value="CLAVATA3/ESR (CLE)-RELATED PROTEIN 22"/>
    <property type="match status" value="1"/>
</dbReference>
<dbReference type="AlphaFoldDB" id="A0AAV2FZY1"/>
<protein>
    <submittedName>
        <fullName evidence="3">Uncharacterized protein</fullName>
    </submittedName>
</protein>